<dbReference type="SUPFAM" id="SSF50475">
    <property type="entry name" value="FMN-binding split barrel"/>
    <property type="match status" value="1"/>
</dbReference>
<dbReference type="InterPro" id="IPR012349">
    <property type="entry name" value="Split_barrel_FMN-bd"/>
</dbReference>
<dbReference type="GO" id="GO:0016646">
    <property type="term" value="F:oxidoreductase activity, acting on the CH-NH group of donors, NAD or NADP as acceptor"/>
    <property type="evidence" value="ECO:0007669"/>
    <property type="project" value="UniProtKB-ARBA"/>
</dbReference>
<name>A0A0A0D7P1_9PROT</name>
<evidence type="ECO:0000313" key="2">
    <source>
        <dbReference type="EMBL" id="KGM33823.1"/>
    </source>
</evidence>
<reference evidence="2 3" key="1">
    <citation type="submission" date="2014-01" db="EMBL/GenBank/DDBJ databases">
        <title>Genome sequence determination for a cystic fibrosis isolate, Inquilinus limosus.</title>
        <authorList>
            <person name="Pino M."/>
            <person name="Di Conza J."/>
            <person name="Gutkind G."/>
        </authorList>
    </citation>
    <scope>NUCLEOTIDE SEQUENCE [LARGE SCALE GENOMIC DNA]</scope>
    <source>
        <strain evidence="2 3">MP06</strain>
    </source>
</reference>
<dbReference type="Gene3D" id="2.30.110.10">
    <property type="entry name" value="Electron Transport, Fmn-binding Protein, Chain A"/>
    <property type="match status" value="1"/>
</dbReference>
<dbReference type="PANTHER" id="PTHR43812:SF2">
    <property type="entry name" value="FLAVIN REDUCTASE LIKE DOMAIN-CONTAINING PROTEIN"/>
    <property type="match status" value="1"/>
</dbReference>
<proteinExistence type="predicted"/>
<feature type="domain" description="Flavin reductase like" evidence="1">
    <location>
        <begin position="19"/>
        <end position="180"/>
    </location>
</feature>
<dbReference type="EMBL" id="JANX01000144">
    <property type="protein sequence ID" value="KGM33823.1"/>
    <property type="molecule type" value="Genomic_DNA"/>
</dbReference>
<dbReference type="GO" id="GO:0010181">
    <property type="term" value="F:FMN binding"/>
    <property type="evidence" value="ECO:0007669"/>
    <property type="project" value="InterPro"/>
</dbReference>
<dbReference type="PANTHER" id="PTHR43812">
    <property type="entry name" value="BLR2425 PROTEIN"/>
    <property type="match status" value="1"/>
</dbReference>
<dbReference type="Proteomes" id="UP000029995">
    <property type="component" value="Unassembled WGS sequence"/>
</dbReference>
<evidence type="ECO:0000259" key="1">
    <source>
        <dbReference type="SMART" id="SM00903"/>
    </source>
</evidence>
<sequence>MDYEPRLRNHGLPHDPFKALVVPRPIGWISTLSPEGVVNLAPYSFFNAVCDRPPMVMFAPSGPKDSQRNAEATGEFVASLVTWDLREQMNATSATVGPEVSEPELAGLAMAPSRLVEPPRVAAAAAALECRWVKSVPMTTAAGETVPGAIVIGEVVSIHIDDSVIVDGRIDLSSRRAISRLGYMEYGVLDTVFSMQRPR</sequence>
<dbReference type="SMART" id="SM00903">
    <property type="entry name" value="Flavin_Reduct"/>
    <property type="match status" value="1"/>
</dbReference>
<evidence type="ECO:0000313" key="3">
    <source>
        <dbReference type="Proteomes" id="UP000029995"/>
    </source>
</evidence>
<gene>
    <name evidence="2" type="ORF">P409_13620</name>
</gene>
<accession>A0A0A0D7P1</accession>
<dbReference type="InterPro" id="IPR002563">
    <property type="entry name" value="Flavin_Rdtase-like_dom"/>
</dbReference>
<dbReference type="OrthoDB" id="9783347at2"/>
<dbReference type="Pfam" id="PF01613">
    <property type="entry name" value="Flavin_Reduct"/>
    <property type="match status" value="1"/>
</dbReference>
<organism evidence="2 3">
    <name type="scientific">Inquilinus limosus MP06</name>
    <dbReference type="NCBI Taxonomy" id="1398085"/>
    <lineage>
        <taxon>Bacteria</taxon>
        <taxon>Pseudomonadati</taxon>
        <taxon>Pseudomonadota</taxon>
        <taxon>Alphaproteobacteria</taxon>
        <taxon>Rhodospirillales</taxon>
        <taxon>Rhodospirillaceae</taxon>
        <taxon>Inquilinus</taxon>
    </lineage>
</organism>
<protein>
    <submittedName>
        <fullName evidence="2">Flavin reductase</fullName>
    </submittedName>
</protein>
<dbReference type="AlphaFoldDB" id="A0A0A0D7P1"/>
<dbReference type="RefSeq" id="WP_034837265.1">
    <property type="nucleotide sequence ID" value="NZ_JANX01000144.1"/>
</dbReference>
<comment type="caution">
    <text evidence="2">The sequence shown here is derived from an EMBL/GenBank/DDBJ whole genome shotgun (WGS) entry which is preliminary data.</text>
</comment>